<accession>A0A841GXP4</accession>
<evidence type="ECO:0000313" key="2">
    <source>
        <dbReference type="EMBL" id="MBB6070519.1"/>
    </source>
</evidence>
<reference evidence="2 3" key="1">
    <citation type="submission" date="2020-08" db="EMBL/GenBank/DDBJ databases">
        <title>Genomic Encyclopedia of Type Strains, Phase IV (KMG-IV): sequencing the most valuable type-strain genomes for metagenomic binning, comparative biology and taxonomic classification.</title>
        <authorList>
            <person name="Goeker M."/>
        </authorList>
    </citation>
    <scope>NUCLEOTIDE SEQUENCE [LARGE SCALE GENOMIC DNA]</scope>
    <source>
        <strain evidence="2 3">DSM 29007</strain>
    </source>
</reference>
<evidence type="ECO:0000313" key="3">
    <source>
        <dbReference type="Proteomes" id="UP000582837"/>
    </source>
</evidence>
<dbReference type="EMBL" id="JACHIA010000005">
    <property type="protein sequence ID" value="MBB6070519.1"/>
    <property type="molecule type" value="Genomic_DNA"/>
</dbReference>
<dbReference type="Proteomes" id="UP000582837">
    <property type="component" value="Unassembled WGS sequence"/>
</dbReference>
<dbReference type="PANTHER" id="PTHR47197:SF3">
    <property type="entry name" value="DIHYDRO-HEME D1 DEHYDROGENASE"/>
    <property type="match status" value="1"/>
</dbReference>
<protein>
    <recommendedName>
        <fullName evidence="4">YncE family protein</fullName>
    </recommendedName>
</protein>
<dbReference type="Gene3D" id="2.130.10.10">
    <property type="entry name" value="YVTN repeat-like/Quinoprotein amine dehydrogenase"/>
    <property type="match status" value="2"/>
</dbReference>
<dbReference type="RefSeq" id="WP_170034359.1">
    <property type="nucleotide sequence ID" value="NZ_JABDTL010000001.1"/>
</dbReference>
<keyword evidence="1" id="KW-0732">Signal</keyword>
<proteinExistence type="predicted"/>
<dbReference type="PROSITE" id="PS51257">
    <property type="entry name" value="PROKAR_LIPOPROTEIN"/>
    <property type="match status" value="1"/>
</dbReference>
<dbReference type="InterPro" id="IPR015943">
    <property type="entry name" value="WD40/YVTN_repeat-like_dom_sf"/>
</dbReference>
<keyword evidence="3" id="KW-1185">Reference proteome</keyword>
<dbReference type="SUPFAM" id="SSF50969">
    <property type="entry name" value="YVTN repeat-like/Quinoprotein amine dehydrogenase"/>
    <property type="match status" value="1"/>
</dbReference>
<dbReference type="AlphaFoldDB" id="A0A841GXP4"/>
<evidence type="ECO:0000256" key="1">
    <source>
        <dbReference type="SAM" id="SignalP"/>
    </source>
</evidence>
<evidence type="ECO:0008006" key="4">
    <source>
        <dbReference type="Google" id="ProtNLM"/>
    </source>
</evidence>
<dbReference type="InterPro" id="IPR051200">
    <property type="entry name" value="Host-pathogen_enzymatic-act"/>
</dbReference>
<gene>
    <name evidence="2" type="ORF">HNQ61_002140</name>
</gene>
<comment type="caution">
    <text evidence="2">The sequence shown here is derived from an EMBL/GenBank/DDBJ whole genome shotgun (WGS) entry which is preliminary data.</text>
</comment>
<feature type="chain" id="PRO_5032491162" description="YncE family protein" evidence="1">
    <location>
        <begin position="24"/>
        <end position="353"/>
    </location>
</feature>
<organism evidence="2 3">
    <name type="scientific">Longimicrobium terrae</name>
    <dbReference type="NCBI Taxonomy" id="1639882"/>
    <lineage>
        <taxon>Bacteria</taxon>
        <taxon>Pseudomonadati</taxon>
        <taxon>Gemmatimonadota</taxon>
        <taxon>Longimicrobiia</taxon>
        <taxon>Longimicrobiales</taxon>
        <taxon>Longimicrobiaceae</taxon>
        <taxon>Longimicrobium</taxon>
    </lineage>
</organism>
<sequence>MQNRFVRRLFTFAALAGLTGAAACLDDDSPNLPQIQERLVVVVNSIDRTLSLVPRDGDAGVAIRTVGLGAQGTPVDVAVLGTTAVVPMGTYPFAAVVDLRTGTVRHNVPLPANSGATGVAFLNDTLAMVANPGRNTVSTVRTVSGTAGPEIAVGTYPSAITVAQNQVFILNSNLVNFNPAGPGSITVLNSNLVVTKTIPLTGVNPVAAVAIGTRLYVLNSGSYSTPSGSLSVIDMTSLTEVEHRTGFGAAPTALEVGPGPVLFVGGYGLGVFAYDPFSNTFPISQAGAIKPGGSTAIADVEFDPEGRLLISDYGSCTDRGFLYRLTGPSTLDRTVRTGICPVGMAFADIFEED</sequence>
<dbReference type="InterPro" id="IPR011044">
    <property type="entry name" value="Quino_amine_DH_bsu"/>
</dbReference>
<name>A0A841GXP4_9BACT</name>
<dbReference type="PANTHER" id="PTHR47197">
    <property type="entry name" value="PROTEIN NIRF"/>
    <property type="match status" value="1"/>
</dbReference>
<feature type="signal peptide" evidence="1">
    <location>
        <begin position="1"/>
        <end position="23"/>
    </location>
</feature>